<dbReference type="Pfam" id="PF00356">
    <property type="entry name" value="LacI"/>
    <property type="match status" value="1"/>
</dbReference>
<dbReference type="PROSITE" id="PS50943">
    <property type="entry name" value="HTH_CROC1"/>
    <property type="match status" value="1"/>
</dbReference>
<organism evidence="6 7">
    <name type="scientific">Thermobacillus xylanilyticus</name>
    <dbReference type="NCBI Taxonomy" id="76633"/>
    <lineage>
        <taxon>Bacteria</taxon>
        <taxon>Bacillati</taxon>
        <taxon>Bacillota</taxon>
        <taxon>Bacilli</taxon>
        <taxon>Bacillales</taxon>
        <taxon>Paenibacillaceae</taxon>
        <taxon>Thermobacillus</taxon>
    </lineage>
</organism>
<reference evidence="6 7" key="1">
    <citation type="submission" date="2021-04" db="EMBL/GenBank/DDBJ databases">
        <authorList>
            <person name="Rakotoarivonina H."/>
        </authorList>
    </citation>
    <scope>NUCLEOTIDE SEQUENCE [LARGE SCALE GENOMIC DNA]</scope>
    <source>
        <strain evidence="6 7">XE</strain>
    </source>
</reference>
<protein>
    <submittedName>
        <fullName evidence="6">Maltose transcription regulator</fullName>
    </submittedName>
</protein>
<comment type="caution">
    <text evidence="6">The sequence shown here is derived from an EMBL/GenBank/DDBJ whole genome shotgun (WGS) entry which is preliminary data.</text>
</comment>
<dbReference type="PROSITE" id="PS50932">
    <property type="entry name" value="HTH_LACI_2"/>
    <property type="match status" value="1"/>
</dbReference>
<evidence type="ECO:0000313" key="6">
    <source>
        <dbReference type="EMBL" id="CAG5090490.1"/>
    </source>
</evidence>
<keyword evidence="2" id="KW-0238">DNA-binding</keyword>
<dbReference type="Gene3D" id="3.40.50.2300">
    <property type="match status" value="2"/>
</dbReference>
<dbReference type="InterPro" id="IPR010982">
    <property type="entry name" value="Lambda_DNA-bd_dom_sf"/>
</dbReference>
<keyword evidence="1" id="KW-0805">Transcription regulation</keyword>
<evidence type="ECO:0000313" key="7">
    <source>
        <dbReference type="Proteomes" id="UP000681526"/>
    </source>
</evidence>
<dbReference type="SMART" id="SM00354">
    <property type="entry name" value="HTH_LACI"/>
    <property type="match status" value="1"/>
</dbReference>
<evidence type="ECO:0000256" key="1">
    <source>
        <dbReference type="ARBA" id="ARBA00023015"/>
    </source>
</evidence>
<dbReference type="CDD" id="cd01392">
    <property type="entry name" value="HTH_LacI"/>
    <property type="match status" value="1"/>
</dbReference>
<dbReference type="SUPFAM" id="SSF53822">
    <property type="entry name" value="Periplasmic binding protein-like I"/>
    <property type="match status" value="1"/>
</dbReference>
<evidence type="ECO:0000256" key="2">
    <source>
        <dbReference type="ARBA" id="ARBA00023125"/>
    </source>
</evidence>
<evidence type="ECO:0000259" key="5">
    <source>
        <dbReference type="PROSITE" id="PS50943"/>
    </source>
</evidence>
<dbReference type="PANTHER" id="PTHR30146">
    <property type="entry name" value="LACI-RELATED TRANSCRIPTIONAL REPRESSOR"/>
    <property type="match status" value="1"/>
</dbReference>
<keyword evidence="7" id="KW-1185">Reference proteome</keyword>
<sequence length="337" mass="37339">MSVTIKDVARRAGVSPSTVSRVISKHPRISKETAERVTRVMEELGYHPNSMAKGLVSKATYILGVILPRPAEELFQNYFFHEVLRGILAQANRSGYDLLIASGSSESDELETVKRLVRGRRVDGIILLSSKTKDPLIHFLNEVGFPFVIIGRSPDFPDAPTVDNDNVQAAYDATRHLINQGHERIGFVSGPQELTVSQDRLTGYRQAMLEAGLSISEDWIVEGEFLQETGYRAMSMLMNLPERPTALVVIDDIVAFGVLHGLNELGYSVPQDMCLVGFNNISLSEHTSPPLTSVDIGTYQIGYMTAQTLIKTISKEPLHQTRKIIPHRLIVRGSSVK</sequence>
<dbReference type="SUPFAM" id="SSF47413">
    <property type="entry name" value="lambda repressor-like DNA-binding domains"/>
    <property type="match status" value="1"/>
</dbReference>
<dbReference type="PANTHER" id="PTHR30146:SF109">
    <property type="entry name" value="HTH-TYPE TRANSCRIPTIONAL REGULATOR GALS"/>
    <property type="match status" value="1"/>
</dbReference>
<evidence type="ECO:0000259" key="4">
    <source>
        <dbReference type="PROSITE" id="PS50932"/>
    </source>
</evidence>
<gene>
    <name evidence="6" type="primary">txxe 2479-mapR</name>
    <name evidence="6" type="ORF">TXXE_14170</name>
</gene>
<feature type="domain" description="HTH cro/C1-type" evidence="5">
    <location>
        <begin position="4"/>
        <end position="47"/>
    </location>
</feature>
<dbReference type="InterPro" id="IPR046335">
    <property type="entry name" value="LacI/GalR-like_sensor"/>
</dbReference>
<dbReference type="Pfam" id="PF13377">
    <property type="entry name" value="Peripla_BP_3"/>
    <property type="match status" value="1"/>
</dbReference>
<name>A0ABM8V798_THEXY</name>
<keyword evidence="3" id="KW-0804">Transcription</keyword>
<dbReference type="CDD" id="cd06294">
    <property type="entry name" value="PBP1_MalR-like"/>
    <property type="match status" value="1"/>
</dbReference>
<dbReference type="Proteomes" id="UP000681526">
    <property type="component" value="Unassembled WGS sequence"/>
</dbReference>
<dbReference type="InterPro" id="IPR001387">
    <property type="entry name" value="Cro/C1-type_HTH"/>
</dbReference>
<dbReference type="RefSeq" id="WP_213485184.1">
    <property type="nucleotide sequence ID" value="NZ_CAJRAY010000076.1"/>
</dbReference>
<feature type="domain" description="HTH lacI-type" evidence="4">
    <location>
        <begin position="3"/>
        <end position="57"/>
    </location>
</feature>
<evidence type="ECO:0000256" key="3">
    <source>
        <dbReference type="ARBA" id="ARBA00023163"/>
    </source>
</evidence>
<dbReference type="Gene3D" id="1.10.260.40">
    <property type="entry name" value="lambda repressor-like DNA-binding domains"/>
    <property type="match status" value="1"/>
</dbReference>
<dbReference type="EMBL" id="CAJRAY010000076">
    <property type="protein sequence ID" value="CAG5090490.1"/>
    <property type="molecule type" value="Genomic_DNA"/>
</dbReference>
<accession>A0ABM8V798</accession>
<dbReference type="InterPro" id="IPR028082">
    <property type="entry name" value="Peripla_BP_I"/>
</dbReference>
<dbReference type="InterPro" id="IPR000843">
    <property type="entry name" value="HTH_LacI"/>
</dbReference>
<dbReference type="PRINTS" id="PR00036">
    <property type="entry name" value="HTHLACI"/>
</dbReference>
<dbReference type="PROSITE" id="PS00356">
    <property type="entry name" value="HTH_LACI_1"/>
    <property type="match status" value="1"/>
</dbReference>
<proteinExistence type="predicted"/>